<protein>
    <submittedName>
        <fullName evidence="9">Nitrite reductase small subunit NirD</fullName>
    </submittedName>
</protein>
<evidence type="ECO:0000313" key="9">
    <source>
        <dbReference type="EMBL" id="RNL81835.1"/>
    </source>
</evidence>
<dbReference type="NCBIfam" id="TIGR02378">
    <property type="entry name" value="nirD_assim_sml"/>
    <property type="match status" value="1"/>
</dbReference>
<keyword evidence="1" id="KW-0001">2Fe-2S</keyword>
<dbReference type="Pfam" id="PF13806">
    <property type="entry name" value="Rieske_2"/>
    <property type="match status" value="1"/>
</dbReference>
<organism evidence="9 10">
    <name type="scientific">Halostreptopolyspora alba</name>
    <dbReference type="NCBI Taxonomy" id="2487137"/>
    <lineage>
        <taxon>Bacteria</taxon>
        <taxon>Bacillati</taxon>
        <taxon>Actinomycetota</taxon>
        <taxon>Actinomycetes</taxon>
        <taxon>Streptosporangiales</taxon>
        <taxon>Nocardiopsidaceae</taxon>
        <taxon>Halostreptopolyspora</taxon>
    </lineage>
</organism>
<dbReference type="AlphaFoldDB" id="A0A3N0E1Z2"/>
<dbReference type="EMBL" id="RJMB01000029">
    <property type="protein sequence ID" value="RNL81835.1"/>
    <property type="molecule type" value="Genomic_DNA"/>
</dbReference>
<name>A0A3N0E1Z2_9ACTN</name>
<reference evidence="9 10" key="1">
    <citation type="submission" date="2018-11" db="EMBL/GenBank/DDBJ databases">
        <title>The genome draft of YIM 96095.</title>
        <authorList>
            <person name="Tang S.-K."/>
            <person name="Chunyu W.-X."/>
            <person name="Feng Y.-Z."/>
        </authorList>
    </citation>
    <scope>NUCLEOTIDE SEQUENCE [LARGE SCALE GENOMIC DNA]</scope>
    <source>
        <strain evidence="9 10">YIM 96095</strain>
    </source>
</reference>
<dbReference type="PROSITE" id="PS51296">
    <property type="entry name" value="RIESKE"/>
    <property type="match status" value="1"/>
</dbReference>
<comment type="caution">
    <text evidence="9">The sequence shown here is derived from an EMBL/GenBank/DDBJ whole genome shotgun (WGS) entry which is preliminary data.</text>
</comment>
<evidence type="ECO:0000256" key="7">
    <source>
        <dbReference type="SAM" id="MobiDB-lite"/>
    </source>
</evidence>
<evidence type="ECO:0000256" key="4">
    <source>
        <dbReference type="ARBA" id="ARBA00023004"/>
    </source>
</evidence>
<dbReference type="PANTHER" id="PTHR40562">
    <property type="match status" value="1"/>
</dbReference>
<dbReference type="GO" id="GO:0042128">
    <property type="term" value="P:nitrate assimilation"/>
    <property type="evidence" value="ECO:0007669"/>
    <property type="project" value="UniProtKB-KW"/>
</dbReference>
<evidence type="ECO:0000313" key="10">
    <source>
        <dbReference type="Proteomes" id="UP000269198"/>
    </source>
</evidence>
<sequence length="130" mass="14178">MTTTTLPTRADTGTDVWVAACPTNSLIPERGVAVLLPNGDQVALFRTHDNTLYAIDNIDPFTNAAVLARGIVGDRGGEPTVASPMLKHVFALRTGICLDNPDVAQRTHRVREHDGQIHVRAQPDQHHDVR</sequence>
<dbReference type="GO" id="GO:0051537">
    <property type="term" value="F:2 iron, 2 sulfur cluster binding"/>
    <property type="evidence" value="ECO:0007669"/>
    <property type="project" value="UniProtKB-KW"/>
</dbReference>
<feature type="region of interest" description="Disordered" evidence="7">
    <location>
        <begin position="109"/>
        <end position="130"/>
    </location>
</feature>
<evidence type="ECO:0000256" key="1">
    <source>
        <dbReference type="ARBA" id="ARBA00022714"/>
    </source>
</evidence>
<evidence type="ECO:0000256" key="6">
    <source>
        <dbReference type="ARBA" id="ARBA00023063"/>
    </source>
</evidence>
<dbReference type="SUPFAM" id="SSF50022">
    <property type="entry name" value="ISP domain"/>
    <property type="match status" value="1"/>
</dbReference>
<feature type="domain" description="Rieske" evidence="8">
    <location>
        <begin position="18"/>
        <end position="119"/>
    </location>
</feature>
<gene>
    <name evidence="9" type="primary">nirD</name>
    <name evidence="9" type="ORF">EFW17_21350</name>
</gene>
<dbReference type="PANTHER" id="PTHR40562:SF1">
    <property type="entry name" value="NITRITE REDUCTASE (NADH) SMALL SUBUNIT"/>
    <property type="match status" value="1"/>
</dbReference>
<dbReference type="GO" id="GO:0004497">
    <property type="term" value="F:monooxygenase activity"/>
    <property type="evidence" value="ECO:0007669"/>
    <property type="project" value="UniProtKB-ARBA"/>
</dbReference>
<dbReference type="InterPro" id="IPR017941">
    <property type="entry name" value="Rieske_2Fe-2S"/>
</dbReference>
<keyword evidence="3" id="KW-0560">Oxidoreductase</keyword>
<proteinExistence type="predicted"/>
<accession>A0A3N0E1Z2</accession>
<dbReference type="CDD" id="cd03529">
    <property type="entry name" value="Rieske_NirD"/>
    <property type="match status" value="1"/>
</dbReference>
<evidence type="ECO:0000256" key="3">
    <source>
        <dbReference type="ARBA" id="ARBA00023002"/>
    </source>
</evidence>
<dbReference type="Gene3D" id="2.102.10.10">
    <property type="entry name" value="Rieske [2Fe-2S] iron-sulphur domain"/>
    <property type="match status" value="1"/>
</dbReference>
<evidence type="ECO:0000259" key="8">
    <source>
        <dbReference type="PROSITE" id="PS51296"/>
    </source>
</evidence>
<keyword evidence="5" id="KW-0411">Iron-sulfur</keyword>
<keyword evidence="6" id="KW-0534">Nitrate assimilation</keyword>
<keyword evidence="10" id="KW-1185">Reference proteome</keyword>
<dbReference type="InterPro" id="IPR036922">
    <property type="entry name" value="Rieske_2Fe-2S_sf"/>
</dbReference>
<evidence type="ECO:0000256" key="2">
    <source>
        <dbReference type="ARBA" id="ARBA00022723"/>
    </source>
</evidence>
<dbReference type="RefSeq" id="WP_123203213.1">
    <property type="nucleotide sequence ID" value="NZ_RJMB01000029.1"/>
</dbReference>
<dbReference type="Proteomes" id="UP000269198">
    <property type="component" value="Unassembled WGS sequence"/>
</dbReference>
<dbReference type="PROSITE" id="PS51300">
    <property type="entry name" value="NIRD"/>
    <property type="match status" value="1"/>
</dbReference>
<dbReference type="GO" id="GO:0008942">
    <property type="term" value="F:nitrite reductase [NAD(P)H] activity"/>
    <property type="evidence" value="ECO:0007669"/>
    <property type="project" value="InterPro"/>
</dbReference>
<dbReference type="OrthoDB" id="3213360at2"/>
<dbReference type="GO" id="GO:0016705">
    <property type="term" value="F:oxidoreductase activity, acting on paired donors, with incorporation or reduction of molecular oxygen"/>
    <property type="evidence" value="ECO:0007669"/>
    <property type="project" value="UniProtKB-ARBA"/>
</dbReference>
<keyword evidence="4" id="KW-0408">Iron</keyword>
<keyword evidence="2" id="KW-0479">Metal-binding</keyword>
<dbReference type="GO" id="GO:0046872">
    <property type="term" value="F:metal ion binding"/>
    <property type="evidence" value="ECO:0007669"/>
    <property type="project" value="UniProtKB-KW"/>
</dbReference>
<dbReference type="InterPro" id="IPR012748">
    <property type="entry name" value="Rieske-like_NirD"/>
</dbReference>
<feature type="compositionally biased region" description="Basic and acidic residues" evidence="7">
    <location>
        <begin position="111"/>
        <end position="130"/>
    </location>
</feature>
<evidence type="ECO:0000256" key="5">
    <source>
        <dbReference type="ARBA" id="ARBA00023014"/>
    </source>
</evidence>
<dbReference type="InterPro" id="IPR017881">
    <property type="entry name" value="NirD"/>
</dbReference>